<dbReference type="EMBL" id="GEDG01018850">
    <property type="protein sequence ID" value="JAP20438.1"/>
    <property type="molecule type" value="Transcribed_RNA"/>
</dbReference>
<dbReference type="AlphaFoldDB" id="A0A0V0HLM3"/>
<evidence type="ECO:0000256" key="1">
    <source>
        <dbReference type="SAM" id="MobiDB-lite"/>
    </source>
</evidence>
<reference evidence="2" key="1">
    <citation type="submission" date="2015-12" db="EMBL/GenBank/DDBJ databases">
        <title>Gene expression during late stages of embryo sac development: a critical building block for successful pollen-pistil interactions.</title>
        <authorList>
            <person name="Liu Y."/>
            <person name="Joly V."/>
            <person name="Sabar M."/>
            <person name="Matton D.P."/>
        </authorList>
    </citation>
    <scope>NUCLEOTIDE SEQUENCE</scope>
</reference>
<evidence type="ECO:0000313" key="2">
    <source>
        <dbReference type="EMBL" id="JAP20438.1"/>
    </source>
</evidence>
<protein>
    <submittedName>
        <fullName evidence="2">Putative ovule protein</fullName>
    </submittedName>
</protein>
<feature type="compositionally biased region" description="Polar residues" evidence="1">
    <location>
        <begin position="89"/>
        <end position="100"/>
    </location>
</feature>
<accession>A0A0V0HLM3</accession>
<dbReference type="PANTHER" id="PTHR34660:SF24">
    <property type="entry name" value="GLUTAMIC ACID-RICH PROTEIN-LIKE"/>
    <property type="match status" value="1"/>
</dbReference>
<organism evidence="2">
    <name type="scientific">Solanum chacoense</name>
    <name type="common">Chaco potato</name>
    <dbReference type="NCBI Taxonomy" id="4108"/>
    <lineage>
        <taxon>Eukaryota</taxon>
        <taxon>Viridiplantae</taxon>
        <taxon>Streptophyta</taxon>
        <taxon>Embryophyta</taxon>
        <taxon>Tracheophyta</taxon>
        <taxon>Spermatophyta</taxon>
        <taxon>Magnoliopsida</taxon>
        <taxon>eudicotyledons</taxon>
        <taxon>Gunneridae</taxon>
        <taxon>Pentapetalae</taxon>
        <taxon>asterids</taxon>
        <taxon>lamiids</taxon>
        <taxon>Solanales</taxon>
        <taxon>Solanaceae</taxon>
        <taxon>Solanoideae</taxon>
        <taxon>Solaneae</taxon>
        <taxon>Solanum</taxon>
    </lineage>
</organism>
<proteinExistence type="predicted"/>
<name>A0A0V0HLM3_SOLCH</name>
<dbReference type="PANTHER" id="PTHR34660">
    <property type="entry name" value="MYB-LIKE PROTEIN X"/>
    <property type="match status" value="1"/>
</dbReference>
<sequence>MLSSHKQGVTTNIQVINKEQSLNGTIKLSNKHRVATDIEMGNKEPGVNGTIKLPNKHGVATDIEVGNKERRVNGTIKGQPLTMSKRKTLAQSKPKASSMSPGADHIAQASKRPPHPDSKYLNQILSVPKMDEWSGFYDQEWLLGSKSTLVRKPDVCLDEVKDHQVWSEALQIDSADVFALPYVIPY</sequence>
<feature type="region of interest" description="Disordered" evidence="1">
    <location>
        <begin position="79"/>
        <end position="117"/>
    </location>
</feature>